<dbReference type="PANTHER" id="PTHR43711">
    <property type="entry name" value="TWO-COMPONENT HISTIDINE KINASE"/>
    <property type="match status" value="1"/>
</dbReference>
<dbReference type="EMBL" id="MHST01000009">
    <property type="protein sequence ID" value="OHA49454.1"/>
    <property type="molecule type" value="Genomic_DNA"/>
</dbReference>
<keyword evidence="7" id="KW-1133">Transmembrane helix</keyword>
<dbReference type="InterPro" id="IPR003594">
    <property type="entry name" value="HATPase_dom"/>
</dbReference>
<dbReference type="CDD" id="cd00075">
    <property type="entry name" value="HATPase"/>
    <property type="match status" value="1"/>
</dbReference>
<organism evidence="9 10">
    <name type="scientific">Terrybacteria sp. (strain RIFCSPHIGHO2_01_FULL_58_15)</name>
    <dbReference type="NCBI Taxonomy" id="1802363"/>
    <lineage>
        <taxon>Bacteria</taxon>
        <taxon>Candidatus Terryibacteriota</taxon>
    </lineage>
</organism>
<dbReference type="InterPro" id="IPR005467">
    <property type="entry name" value="His_kinase_dom"/>
</dbReference>
<dbReference type="PRINTS" id="PR00344">
    <property type="entry name" value="BCTRLSENSOR"/>
</dbReference>
<keyword evidence="4" id="KW-0808">Transferase</keyword>
<feature type="transmembrane region" description="Helical" evidence="7">
    <location>
        <begin position="71"/>
        <end position="95"/>
    </location>
</feature>
<comment type="caution">
    <text evidence="9">The sequence shown here is derived from an EMBL/GenBank/DDBJ whole genome shotgun (WGS) entry which is preliminary data.</text>
</comment>
<keyword evidence="7" id="KW-0812">Transmembrane</keyword>
<dbReference type="STRING" id="1802363.A2682_00290"/>
<reference evidence="9 10" key="1">
    <citation type="journal article" date="2016" name="Nat. Commun.">
        <title>Thousands of microbial genomes shed light on interconnected biogeochemical processes in an aquifer system.</title>
        <authorList>
            <person name="Anantharaman K."/>
            <person name="Brown C.T."/>
            <person name="Hug L.A."/>
            <person name="Sharon I."/>
            <person name="Castelle C.J."/>
            <person name="Probst A.J."/>
            <person name="Thomas B.C."/>
            <person name="Singh A."/>
            <person name="Wilkins M.J."/>
            <person name="Karaoz U."/>
            <person name="Brodie E.L."/>
            <person name="Williams K.H."/>
            <person name="Hubbard S.S."/>
            <person name="Banfield J.F."/>
        </authorList>
    </citation>
    <scope>NUCLEOTIDE SEQUENCE [LARGE SCALE GENOMIC DNA]</scope>
    <source>
        <strain evidence="10">RIFCSPHIGHO2_01_FULL_58_15</strain>
    </source>
</reference>
<evidence type="ECO:0000256" key="1">
    <source>
        <dbReference type="ARBA" id="ARBA00000085"/>
    </source>
</evidence>
<dbReference type="EC" id="2.7.13.3" evidence="2"/>
<evidence type="ECO:0000256" key="7">
    <source>
        <dbReference type="SAM" id="Phobius"/>
    </source>
</evidence>
<accession>A0A1G2PM86</accession>
<dbReference type="CDD" id="cd00082">
    <property type="entry name" value="HisKA"/>
    <property type="match status" value="1"/>
</dbReference>
<dbReference type="Pfam" id="PF00512">
    <property type="entry name" value="HisKA"/>
    <property type="match status" value="1"/>
</dbReference>
<feature type="domain" description="Histidine kinase" evidence="8">
    <location>
        <begin position="111"/>
        <end position="328"/>
    </location>
</feature>
<evidence type="ECO:0000313" key="9">
    <source>
        <dbReference type="EMBL" id="OHA49454.1"/>
    </source>
</evidence>
<evidence type="ECO:0000313" key="10">
    <source>
        <dbReference type="Proteomes" id="UP000178690"/>
    </source>
</evidence>
<keyword evidence="5" id="KW-0418">Kinase</keyword>
<dbReference type="FunFam" id="3.30.565.10:FF:000006">
    <property type="entry name" value="Sensor histidine kinase WalK"/>
    <property type="match status" value="1"/>
</dbReference>
<keyword evidence="7" id="KW-0472">Membrane</keyword>
<dbReference type="Gene3D" id="1.10.287.130">
    <property type="match status" value="1"/>
</dbReference>
<dbReference type="InterPro" id="IPR050736">
    <property type="entry name" value="Sensor_HK_Regulatory"/>
</dbReference>
<evidence type="ECO:0000256" key="3">
    <source>
        <dbReference type="ARBA" id="ARBA00022553"/>
    </source>
</evidence>
<evidence type="ECO:0000259" key="8">
    <source>
        <dbReference type="PROSITE" id="PS50109"/>
    </source>
</evidence>
<feature type="transmembrane region" description="Helical" evidence="7">
    <location>
        <begin position="44"/>
        <end position="65"/>
    </location>
</feature>
<gene>
    <name evidence="9" type="ORF">A2682_00290</name>
</gene>
<dbReference type="InterPro" id="IPR004358">
    <property type="entry name" value="Sig_transdc_His_kin-like_C"/>
</dbReference>
<dbReference type="SMART" id="SM00387">
    <property type="entry name" value="HATPase_c"/>
    <property type="match status" value="1"/>
</dbReference>
<dbReference type="Pfam" id="PF02518">
    <property type="entry name" value="HATPase_c"/>
    <property type="match status" value="1"/>
</dbReference>
<dbReference type="InterPro" id="IPR036890">
    <property type="entry name" value="HATPase_C_sf"/>
</dbReference>
<dbReference type="PROSITE" id="PS50109">
    <property type="entry name" value="HIS_KIN"/>
    <property type="match status" value="1"/>
</dbReference>
<dbReference type="Gene3D" id="3.30.565.10">
    <property type="entry name" value="Histidine kinase-like ATPase, C-terminal domain"/>
    <property type="match status" value="1"/>
</dbReference>
<proteinExistence type="predicted"/>
<dbReference type="SMART" id="SM00388">
    <property type="entry name" value="HisKA"/>
    <property type="match status" value="1"/>
</dbReference>
<dbReference type="InterPro" id="IPR003661">
    <property type="entry name" value="HisK_dim/P_dom"/>
</dbReference>
<evidence type="ECO:0000256" key="6">
    <source>
        <dbReference type="ARBA" id="ARBA00023012"/>
    </source>
</evidence>
<sequence>MPACYNANMQTPRAETLSERLLQELNLVRQCQHYPLPLWQCPQMLFVVMGGVTVGTILVFYFIFAGELDPYSVALTSLALAGFLLVQTFIIIYALERTAEANRIQVDFMNIVSHQLRTPVTAARWALELLTKEAPPSGDGGQYVIVARNAIHQMQQLVASILGIARIESGLSAMRAEPFSLRTLVSEAAESFKKYARTAHVAVRVRVPDEDVEVRADRSQVRFVLEHLLDNSLRYSRSPSEALVTLEVEGSQAKVSIEDRGEGIPRDDQAHVFERFFRASNAYALAPGGAGLSLYVSRAIIEASKGRIGFTSSSGRGSTFWFTLPMVSRDFSAAGTASNRRGNT</sequence>
<name>A0A1G2PM86_TERXR</name>
<dbReference type="GO" id="GO:0000155">
    <property type="term" value="F:phosphorelay sensor kinase activity"/>
    <property type="evidence" value="ECO:0007669"/>
    <property type="project" value="InterPro"/>
</dbReference>
<dbReference type="AlphaFoldDB" id="A0A1G2PM86"/>
<evidence type="ECO:0000256" key="4">
    <source>
        <dbReference type="ARBA" id="ARBA00022679"/>
    </source>
</evidence>
<evidence type="ECO:0000256" key="2">
    <source>
        <dbReference type="ARBA" id="ARBA00012438"/>
    </source>
</evidence>
<comment type="catalytic activity">
    <reaction evidence="1">
        <text>ATP + protein L-histidine = ADP + protein N-phospho-L-histidine.</text>
        <dbReference type="EC" id="2.7.13.3"/>
    </reaction>
</comment>
<dbReference type="SUPFAM" id="SSF55874">
    <property type="entry name" value="ATPase domain of HSP90 chaperone/DNA topoisomerase II/histidine kinase"/>
    <property type="match status" value="1"/>
</dbReference>
<dbReference type="InterPro" id="IPR036097">
    <property type="entry name" value="HisK_dim/P_sf"/>
</dbReference>
<dbReference type="PANTHER" id="PTHR43711:SF1">
    <property type="entry name" value="HISTIDINE KINASE 1"/>
    <property type="match status" value="1"/>
</dbReference>
<dbReference type="Proteomes" id="UP000178690">
    <property type="component" value="Unassembled WGS sequence"/>
</dbReference>
<evidence type="ECO:0000256" key="5">
    <source>
        <dbReference type="ARBA" id="ARBA00022777"/>
    </source>
</evidence>
<dbReference type="SUPFAM" id="SSF47384">
    <property type="entry name" value="Homodimeric domain of signal transducing histidine kinase"/>
    <property type="match status" value="1"/>
</dbReference>
<keyword evidence="3" id="KW-0597">Phosphoprotein</keyword>
<keyword evidence="6" id="KW-0902">Two-component regulatory system</keyword>
<protein>
    <recommendedName>
        <fullName evidence="2">histidine kinase</fullName>
        <ecNumber evidence="2">2.7.13.3</ecNumber>
    </recommendedName>
</protein>